<sequence>VPSRERSIEDMSCIYQHPLPQLKVLRQSISNNHSFNIKKEKEIKTDNVKYIDLKSPISRILQNSSKTR</sequence>
<accession>A0A0V0H5Q3</accession>
<feature type="non-terminal residue" evidence="1">
    <location>
        <position position="1"/>
    </location>
</feature>
<evidence type="ECO:0000313" key="1">
    <source>
        <dbReference type="EMBL" id="JAP15726.1"/>
    </source>
</evidence>
<dbReference type="EMBL" id="GEDG01024766">
    <property type="protein sequence ID" value="JAP15726.1"/>
    <property type="molecule type" value="Transcribed_RNA"/>
</dbReference>
<dbReference type="AlphaFoldDB" id="A0A0V0H5Q3"/>
<name>A0A0V0H5Q3_SOLCH</name>
<proteinExistence type="predicted"/>
<reference evidence="1" key="1">
    <citation type="submission" date="2015-12" db="EMBL/GenBank/DDBJ databases">
        <title>Gene expression during late stages of embryo sac development: a critical building block for successful pollen-pistil interactions.</title>
        <authorList>
            <person name="Liu Y."/>
            <person name="Joly V."/>
            <person name="Sabar M."/>
            <person name="Matton D.P."/>
        </authorList>
    </citation>
    <scope>NUCLEOTIDE SEQUENCE</scope>
</reference>
<organism evidence="1">
    <name type="scientific">Solanum chacoense</name>
    <name type="common">Chaco potato</name>
    <dbReference type="NCBI Taxonomy" id="4108"/>
    <lineage>
        <taxon>Eukaryota</taxon>
        <taxon>Viridiplantae</taxon>
        <taxon>Streptophyta</taxon>
        <taxon>Embryophyta</taxon>
        <taxon>Tracheophyta</taxon>
        <taxon>Spermatophyta</taxon>
        <taxon>Magnoliopsida</taxon>
        <taxon>eudicotyledons</taxon>
        <taxon>Gunneridae</taxon>
        <taxon>Pentapetalae</taxon>
        <taxon>asterids</taxon>
        <taxon>lamiids</taxon>
        <taxon>Solanales</taxon>
        <taxon>Solanaceae</taxon>
        <taxon>Solanoideae</taxon>
        <taxon>Solaneae</taxon>
        <taxon>Solanum</taxon>
    </lineage>
</organism>
<protein>
    <submittedName>
        <fullName evidence="1">Putative ovule protein</fullName>
    </submittedName>
</protein>